<dbReference type="EMBL" id="JACRUJ010000001">
    <property type="protein sequence ID" value="MBC5840726.1"/>
    <property type="molecule type" value="Genomic_DNA"/>
</dbReference>
<name>A0ABR7J5L4_9FLAO</name>
<reference evidence="1 2" key="1">
    <citation type="submission" date="2020-08" db="EMBL/GenBank/DDBJ databases">
        <title>Description of novel Flavobacterium F-380 isolate.</title>
        <authorList>
            <person name="Saticioglu I.B."/>
            <person name="Duman M."/>
            <person name="Altun S."/>
        </authorList>
    </citation>
    <scope>NUCLEOTIDE SEQUENCE [LARGE SCALE GENOMIC DNA]</scope>
    <source>
        <strain evidence="1 2">F-380</strain>
    </source>
</reference>
<dbReference type="RefSeq" id="WP_187009283.1">
    <property type="nucleotide sequence ID" value="NZ_JACRUI010000001.1"/>
</dbReference>
<dbReference type="PROSITE" id="PS51257">
    <property type="entry name" value="PROKAR_LIPOPROTEIN"/>
    <property type="match status" value="1"/>
</dbReference>
<dbReference type="Proteomes" id="UP000629963">
    <property type="component" value="Unassembled WGS sequence"/>
</dbReference>
<evidence type="ECO:0008006" key="3">
    <source>
        <dbReference type="Google" id="ProtNLM"/>
    </source>
</evidence>
<organism evidence="1 2">
    <name type="scientific">Flavobacterium kayseriense</name>
    <dbReference type="NCBI Taxonomy" id="2764714"/>
    <lineage>
        <taxon>Bacteria</taxon>
        <taxon>Pseudomonadati</taxon>
        <taxon>Bacteroidota</taxon>
        <taxon>Flavobacteriia</taxon>
        <taxon>Flavobacteriales</taxon>
        <taxon>Flavobacteriaceae</taxon>
        <taxon>Flavobacterium</taxon>
    </lineage>
</organism>
<protein>
    <recommendedName>
        <fullName evidence="3">Lipoprotein</fullName>
    </recommendedName>
</protein>
<comment type="caution">
    <text evidence="1">The sequence shown here is derived from an EMBL/GenBank/DDBJ whole genome shotgun (WGS) entry which is preliminary data.</text>
</comment>
<accession>A0ABR7J5L4</accession>
<sequence>MKTHKLKNPIQNLKNAALLFLATITLVSCNKDEISNLNPTAAKFATIRQTALEHQTQRFTATAGVGAITLTSAKGVIITLNGNALTKNGNPVTGAIDITYVEIFDKGSMLVTNKPTMGLMTNGNKSILKSGGEFFISASQAGVALVSTGVIQLQVPATLTDSVDTGMVFWTGNNSDEANLVWEQPVPIPANVGGGQERGNVAFNHTNYNVTFGTFGWTNVDRFISDPRPKTTILVEVPAGYDDTNCAIYLSYDGEGQNALAKLDTYNPTTEQFSEHYGQIPVGLACHVIFATEDNGNWRFAIKAVTVAAGDVYTFAMSETNVVTEVQLIAAINAIQ</sequence>
<gene>
    <name evidence="1" type="ORF">H8R23_04850</name>
</gene>
<evidence type="ECO:0000313" key="2">
    <source>
        <dbReference type="Proteomes" id="UP000629963"/>
    </source>
</evidence>
<proteinExistence type="predicted"/>
<evidence type="ECO:0000313" key="1">
    <source>
        <dbReference type="EMBL" id="MBC5840726.1"/>
    </source>
</evidence>
<keyword evidence="2" id="KW-1185">Reference proteome</keyword>